<gene>
    <name evidence="2" type="ORF">CSOJ01_01153</name>
</gene>
<dbReference type="InterPro" id="IPR002818">
    <property type="entry name" value="DJ-1/PfpI"/>
</dbReference>
<proteinExistence type="predicted"/>
<evidence type="ECO:0000259" key="1">
    <source>
        <dbReference type="Pfam" id="PF01965"/>
    </source>
</evidence>
<dbReference type="PANTHER" id="PTHR43130">
    <property type="entry name" value="ARAC-FAMILY TRANSCRIPTIONAL REGULATOR"/>
    <property type="match status" value="1"/>
</dbReference>
<keyword evidence="3" id="KW-1185">Reference proteome</keyword>
<sequence length="226" mass="24483">MIIHRAFEMLDVFGPLDALGLLSRSHQMNLYLIAETMDPVTVQPVAAAMNPKNSSFVSSVLRLDAEGGAPRVVLPTHTYATAPKDIEVLMIPGGLWTRSPNLNATISYVRETYPKLRYLISICTGASIAARAGVLDGRRATTNKASWAATIASGPDVEWVPKARWVVDGNVWSSSGVAAGMDATLAFVGEVYGEEEAGRIADLMEYERHTDPDWDPFAEKFNVTGA</sequence>
<reference evidence="2 3" key="1">
    <citation type="journal article" date="2020" name="Phytopathology">
        <title>Genome Sequence Resources of Colletotrichum truncatum, C. plurivorum, C. musicola, and C. sojae: Four Species Pathogenic to Soybean (Glycine max).</title>
        <authorList>
            <person name="Rogerio F."/>
            <person name="Boufleur T.R."/>
            <person name="Ciampi-Guillardi M."/>
            <person name="Sukno S.A."/>
            <person name="Thon M.R."/>
            <person name="Massola Junior N.S."/>
            <person name="Baroncelli R."/>
        </authorList>
    </citation>
    <scope>NUCLEOTIDE SEQUENCE [LARGE SCALE GENOMIC DNA]</scope>
    <source>
        <strain evidence="2 3">LFN0009</strain>
    </source>
</reference>
<protein>
    <submittedName>
        <fullName evidence="2">DJ-1/PfpI family protein</fullName>
    </submittedName>
</protein>
<evidence type="ECO:0000313" key="2">
    <source>
        <dbReference type="EMBL" id="KAF6819746.1"/>
    </source>
</evidence>
<comment type="caution">
    <text evidence="2">The sequence shown here is derived from an EMBL/GenBank/DDBJ whole genome shotgun (WGS) entry which is preliminary data.</text>
</comment>
<dbReference type="Proteomes" id="UP000652219">
    <property type="component" value="Unassembled WGS sequence"/>
</dbReference>
<dbReference type="Gene3D" id="3.40.50.880">
    <property type="match status" value="1"/>
</dbReference>
<dbReference type="InterPro" id="IPR052158">
    <property type="entry name" value="INH-QAR"/>
</dbReference>
<feature type="domain" description="DJ-1/PfpI" evidence="1">
    <location>
        <begin position="73"/>
        <end position="188"/>
    </location>
</feature>
<accession>A0A8H6JW23</accession>
<evidence type="ECO:0000313" key="3">
    <source>
        <dbReference type="Proteomes" id="UP000652219"/>
    </source>
</evidence>
<organism evidence="2 3">
    <name type="scientific">Colletotrichum sojae</name>
    <dbReference type="NCBI Taxonomy" id="2175907"/>
    <lineage>
        <taxon>Eukaryota</taxon>
        <taxon>Fungi</taxon>
        <taxon>Dikarya</taxon>
        <taxon>Ascomycota</taxon>
        <taxon>Pezizomycotina</taxon>
        <taxon>Sordariomycetes</taxon>
        <taxon>Hypocreomycetidae</taxon>
        <taxon>Glomerellales</taxon>
        <taxon>Glomerellaceae</taxon>
        <taxon>Colletotrichum</taxon>
        <taxon>Colletotrichum orchidearum species complex</taxon>
    </lineage>
</organism>
<dbReference type="EMBL" id="WIGN01000008">
    <property type="protein sequence ID" value="KAF6819746.1"/>
    <property type="molecule type" value="Genomic_DNA"/>
</dbReference>
<dbReference type="CDD" id="cd03139">
    <property type="entry name" value="GATase1_PfpI_2"/>
    <property type="match status" value="1"/>
</dbReference>
<name>A0A8H6JW23_9PEZI</name>
<dbReference type="Pfam" id="PF01965">
    <property type="entry name" value="DJ-1_PfpI"/>
    <property type="match status" value="1"/>
</dbReference>
<dbReference type="InterPro" id="IPR029062">
    <property type="entry name" value="Class_I_gatase-like"/>
</dbReference>
<dbReference type="AlphaFoldDB" id="A0A8H6JW23"/>
<dbReference type="PANTHER" id="PTHR43130:SF15">
    <property type="entry name" value="THIJ_PFPI FAMILY PROTEIN (AFU_ORTHOLOGUE AFUA_5G14240)"/>
    <property type="match status" value="1"/>
</dbReference>
<dbReference type="SUPFAM" id="SSF52317">
    <property type="entry name" value="Class I glutamine amidotransferase-like"/>
    <property type="match status" value="1"/>
</dbReference>